<keyword evidence="2" id="KW-0131">Cell cycle</keyword>
<feature type="coiled-coil region" evidence="3">
    <location>
        <begin position="15"/>
        <end position="63"/>
    </location>
</feature>
<evidence type="ECO:0008006" key="6">
    <source>
        <dbReference type="Google" id="ProtNLM"/>
    </source>
</evidence>
<keyword evidence="2" id="KW-0132">Cell division</keyword>
<dbReference type="GO" id="GO:0043093">
    <property type="term" value="P:FtsZ-dependent cytokinesis"/>
    <property type="evidence" value="ECO:0007669"/>
    <property type="project" value="InterPro"/>
</dbReference>
<sequence>MSADYDTGTMTNSQFEQLEEKIDALLARFNTIDTENKQLRQQVNELRIEKDRLHSRNESARKQIDLMISRLKSI</sequence>
<name>A0A0F6RAZ6_9GAMM</name>
<organism evidence="4 5">
    <name type="scientific">Kangiella geojedonensis</name>
    <dbReference type="NCBI Taxonomy" id="914150"/>
    <lineage>
        <taxon>Bacteria</taxon>
        <taxon>Pseudomonadati</taxon>
        <taxon>Pseudomonadota</taxon>
        <taxon>Gammaproteobacteria</taxon>
        <taxon>Kangiellales</taxon>
        <taxon>Kangiellaceae</taxon>
        <taxon>Kangiella</taxon>
    </lineage>
</organism>
<dbReference type="STRING" id="914150.TQ33_0121"/>
<dbReference type="RefSeq" id="WP_228640249.1">
    <property type="nucleotide sequence ID" value="NZ_CP010975.1"/>
</dbReference>
<dbReference type="Proteomes" id="UP000034071">
    <property type="component" value="Chromosome"/>
</dbReference>
<dbReference type="GO" id="GO:0005737">
    <property type="term" value="C:cytoplasm"/>
    <property type="evidence" value="ECO:0007669"/>
    <property type="project" value="InterPro"/>
</dbReference>
<dbReference type="KEGG" id="kge:TQ33_0121"/>
<dbReference type="Gene3D" id="1.20.5.1000">
    <property type="entry name" value="arf6 gtpase in complex with a specific effector, jip4"/>
    <property type="match status" value="1"/>
</dbReference>
<dbReference type="GO" id="GO:0000917">
    <property type="term" value="P:division septum assembly"/>
    <property type="evidence" value="ECO:0007669"/>
    <property type="project" value="UniProtKB-KW"/>
</dbReference>
<dbReference type="HOGENOM" id="CLU_175555_2_0_6"/>
<proteinExistence type="predicted"/>
<reference evidence="4 5" key="1">
    <citation type="submission" date="2015-02" db="EMBL/GenBank/DDBJ databases">
        <title>Complete genome sequence of Kangiella geojedonensis strain YCS-5T.</title>
        <authorList>
            <person name="Kim K.M."/>
        </authorList>
    </citation>
    <scope>NUCLEOTIDE SEQUENCE [LARGE SCALE GENOMIC DNA]</scope>
    <source>
        <strain evidence="4 5">YCS-5</strain>
    </source>
</reference>
<dbReference type="InterPro" id="IPR009252">
    <property type="entry name" value="Cell_div_ZapB"/>
</dbReference>
<evidence type="ECO:0000256" key="1">
    <source>
        <dbReference type="ARBA" id="ARBA00023054"/>
    </source>
</evidence>
<dbReference type="Pfam" id="PF06005">
    <property type="entry name" value="ZapB"/>
    <property type="match status" value="1"/>
</dbReference>
<dbReference type="AlphaFoldDB" id="A0A0F6RAZ6"/>
<dbReference type="EMBL" id="CP010975">
    <property type="protein sequence ID" value="AKE51113.1"/>
    <property type="molecule type" value="Genomic_DNA"/>
</dbReference>
<keyword evidence="2" id="KW-0717">Septation</keyword>
<keyword evidence="5" id="KW-1185">Reference proteome</keyword>
<evidence type="ECO:0000256" key="3">
    <source>
        <dbReference type="SAM" id="Coils"/>
    </source>
</evidence>
<gene>
    <name evidence="4" type="ORF">TQ33_0121</name>
</gene>
<evidence type="ECO:0000256" key="2">
    <source>
        <dbReference type="ARBA" id="ARBA00023210"/>
    </source>
</evidence>
<accession>A0A0F6RAZ6</accession>
<protein>
    <recommendedName>
        <fullName evidence="6">Cell division protein ZapB</fullName>
    </recommendedName>
</protein>
<keyword evidence="1 3" id="KW-0175">Coiled coil</keyword>
<evidence type="ECO:0000313" key="4">
    <source>
        <dbReference type="EMBL" id="AKE51113.1"/>
    </source>
</evidence>
<evidence type="ECO:0000313" key="5">
    <source>
        <dbReference type="Proteomes" id="UP000034071"/>
    </source>
</evidence>